<reference evidence="6" key="2">
    <citation type="submission" date="2020-09" db="EMBL/GenBank/DDBJ databases">
        <authorList>
            <person name="Sun Q."/>
            <person name="Ohkuma M."/>
        </authorList>
    </citation>
    <scope>NUCLEOTIDE SEQUENCE</scope>
    <source>
        <strain evidence="6">JCM 11219</strain>
    </source>
</reference>
<organism evidence="6 7">
    <name type="scientific">Vulcanisaeta souniana JCM 11219</name>
    <dbReference type="NCBI Taxonomy" id="1293586"/>
    <lineage>
        <taxon>Archaea</taxon>
        <taxon>Thermoproteota</taxon>
        <taxon>Thermoprotei</taxon>
        <taxon>Thermoproteales</taxon>
        <taxon>Thermoproteaceae</taxon>
        <taxon>Vulcanisaeta</taxon>
    </lineage>
</organism>
<dbReference type="CDD" id="cd04452">
    <property type="entry name" value="S1_IF2_alpha"/>
    <property type="match status" value="1"/>
</dbReference>
<dbReference type="RefSeq" id="WP_188603199.1">
    <property type="nucleotide sequence ID" value="NZ_AP026830.1"/>
</dbReference>
<sequence>MSKREERVDDIKRNVLTVRIARKELPDIGELVVGTVYRILEHGVYVLLDEYGGMEAYAPINEVVQSWFHEIKDYLRPGQKTVFRVIRVDARRRLVDVSLRKVREEEKKEKLTRWKRTLRGVKLLELVAKKLNIPLETALREFGWKLEDYYGDFLSIFENVVKYGPDDLRKLGLSDNVINAIVEVAKERIEAEPVEISGIIRMISIKPDGVKHVRDVLLKAMDLAKKEGADGIRIYTIGPPRYRVDIVGKDPKKLEQILKDVVNLVSTEIKKRGGEASFTRVGE</sequence>
<dbReference type="Gene3D" id="2.40.50.140">
    <property type="entry name" value="Nucleic acid-binding proteins"/>
    <property type="match status" value="1"/>
</dbReference>
<evidence type="ECO:0000313" key="6">
    <source>
        <dbReference type="EMBL" id="GGI77553.1"/>
    </source>
</evidence>
<dbReference type="EMBL" id="BMNM01000004">
    <property type="protein sequence ID" value="GGI77553.1"/>
    <property type="molecule type" value="Genomic_DNA"/>
</dbReference>
<comment type="similarity">
    <text evidence="1">Belongs to the eIF-2-alpha family.</text>
</comment>
<evidence type="ECO:0000313" key="5">
    <source>
        <dbReference type="EMBL" id="BDR93492.1"/>
    </source>
</evidence>
<protein>
    <submittedName>
        <fullName evidence="6">Translation initiation factor IF-2 subunit alpha</fullName>
    </submittedName>
</protein>
<evidence type="ECO:0000256" key="1">
    <source>
        <dbReference type="ARBA" id="ARBA00007223"/>
    </source>
</evidence>
<dbReference type="AlphaFoldDB" id="A0A830EJH7"/>
<feature type="domain" description="S1 motif" evidence="4">
    <location>
        <begin position="29"/>
        <end position="100"/>
    </location>
</feature>
<dbReference type="SUPFAM" id="SSF110993">
    <property type="entry name" value="eIF-2-alpha, C-terminal domain"/>
    <property type="match status" value="1"/>
</dbReference>
<evidence type="ECO:0000256" key="2">
    <source>
        <dbReference type="ARBA" id="ARBA00022540"/>
    </source>
</evidence>
<dbReference type="Gene3D" id="3.30.70.1130">
    <property type="entry name" value="EIF_2_alpha"/>
    <property type="match status" value="1"/>
</dbReference>
<dbReference type="InterPro" id="IPR011488">
    <property type="entry name" value="TIF_2_asu"/>
</dbReference>
<dbReference type="EMBL" id="AP026830">
    <property type="protein sequence ID" value="BDR93492.1"/>
    <property type="molecule type" value="Genomic_DNA"/>
</dbReference>
<dbReference type="GO" id="GO:0043022">
    <property type="term" value="F:ribosome binding"/>
    <property type="evidence" value="ECO:0007669"/>
    <property type="project" value="TreeGrafter"/>
</dbReference>
<dbReference type="NCBIfam" id="NF003062">
    <property type="entry name" value="PRK03987.1-1"/>
    <property type="match status" value="1"/>
</dbReference>
<reference evidence="6" key="1">
    <citation type="journal article" date="2014" name="Int. J. Syst. Evol. Microbiol.">
        <title>Complete genome sequence of Corynebacterium casei LMG S-19264T (=DSM 44701T), isolated from a smear-ripened cheese.</title>
        <authorList>
            <consortium name="US DOE Joint Genome Institute (JGI-PGF)"/>
            <person name="Walter F."/>
            <person name="Albersmeier A."/>
            <person name="Kalinowski J."/>
            <person name="Ruckert C."/>
        </authorList>
    </citation>
    <scope>NUCLEOTIDE SEQUENCE</scope>
    <source>
        <strain evidence="6">JCM 11219</strain>
    </source>
</reference>
<dbReference type="PANTHER" id="PTHR10602:SF0">
    <property type="entry name" value="EUKARYOTIC TRANSLATION INITIATION FACTOR 2 SUBUNIT 1"/>
    <property type="match status" value="1"/>
</dbReference>
<dbReference type="InterPro" id="IPR024055">
    <property type="entry name" value="TIF2_asu_C"/>
</dbReference>
<dbReference type="OrthoDB" id="84794at2157"/>
<dbReference type="SUPFAM" id="SSF116742">
    <property type="entry name" value="eIF2alpha middle domain-like"/>
    <property type="match status" value="1"/>
</dbReference>
<dbReference type="Gene3D" id="1.10.150.190">
    <property type="entry name" value="Translation initiation factor 2, subunit 1, domain 2"/>
    <property type="match status" value="1"/>
</dbReference>
<proteinExistence type="inferred from homology"/>
<evidence type="ECO:0000259" key="4">
    <source>
        <dbReference type="PROSITE" id="PS50126"/>
    </source>
</evidence>
<dbReference type="InterPro" id="IPR003029">
    <property type="entry name" value="S1_domain"/>
</dbReference>
<gene>
    <name evidence="6" type="ORF">GCM10007112_12970</name>
    <name evidence="5" type="ORF">Vsou_25850</name>
</gene>
<dbReference type="PROSITE" id="PS50126">
    <property type="entry name" value="S1"/>
    <property type="match status" value="1"/>
</dbReference>
<keyword evidence="2 6" id="KW-0396">Initiation factor</keyword>
<reference evidence="8" key="3">
    <citation type="submission" date="2022-09" db="EMBL/GenBank/DDBJ databases">
        <title>Complete genome sequence of Vulcanisaeta souniana.</title>
        <authorList>
            <person name="Kato S."/>
            <person name="Itoh T."/>
            <person name="Ohkuma M."/>
        </authorList>
    </citation>
    <scope>NUCLEOTIDE SEQUENCE [LARGE SCALE GENOMIC DNA]</scope>
    <source>
        <strain evidence="8">JCM 11219</strain>
    </source>
</reference>
<dbReference type="InterPro" id="IPR024054">
    <property type="entry name" value="TIF2_asu_middle_sf"/>
</dbReference>
<evidence type="ECO:0000313" key="7">
    <source>
        <dbReference type="Proteomes" id="UP000657075"/>
    </source>
</evidence>
<dbReference type="GO" id="GO:0003743">
    <property type="term" value="F:translation initiation factor activity"/>
    <property type="evidence" value="ECO:0007669"/>
    <property type="project" value="UniProtKB-KW"/>
</dbReference>
<accession>A0A830EJH7</accession>
<dbReference type="SUPFAM" id="SSF50249">
    <property type="entry name" value="Nucleic acid-binding proteins"/>
    <property type="match status" value="1"/>
</dbReference>
<dbReference type="SMART" id="SM00316">
    <property type="entry name" value="S1"/>
    <property type="match status" value="1"/>
</dbReference>
<evidence type="ECO:0000256" key="3">
    <source>
        <dbReference type="ARBA" id="ARBA00022917"/>
    </source>
</evidence>
<evidence type="ECO:0000313" key="8">
    <source>
        <dbReference type="Proteomes" id="UP001060771"/>
    </source>
</evidence>
<keyword evidence="8" id="KW-1185">Reference proteome</keyword>
<dbReference type="GeneID" id="76208124"/>
<dbReference type="PANTHER" id="PTHR10602">
    <property type="entry name" value="EUKARYOTIC TRANSLATION INITIATION FACTOR 2 SUBUNIT 1"/>
    <property type="match status" value="1"/>
</dbReference>
<dbReference type="Pfam" id="PF00575">
    <property type="entry name" value="S1"/>
    <property type="match status" value="1"/>
</dbReference>
<dbReference type="InterPro" id="IPR012340">
    <property type="entry name" value="NA-bd_OB-fold"/>
</dbReference>
<reference evidence="5" key="4">
    <citation type="journal article" date="2023" name="Microbiol. Resour. Announc.">
        <title>Complete Genome Sequence of Vulcanisaeta souniana Strain IC-059, a Hyperthermophilic Archaeon Isolated from Hot Spring Water in Japan.</title>
        <authorList>
            <person name="Kato S."/>
            <person name="Itoh T."/>
            <person name="Wu L."/>
            <person name="Ma J."/>
            <person name="Ohkuma M."/>
        </authorList>
    </citation>
    <scope>NUCLEOTIDE SEQUENCE</scope>
    <source>
        <strain evidence="5">JCM 11219</strain>
    </source>
</reference>
<dbReference type="Pfam" id="PF07541">
    <property type="entry name" value="EIF_2_alpha"/>
    <property type="match status" value="1"/>
</dbReference>
<name>A0A830EJH7_9CREN</name>
<dbReference type="GO" id="GO:0003723">
    <property type="term" value="F:RNA binding"/>
    <property type="evidence" value="ECO:0007669"/>
    <property type="project" value="InterPro"/>
</dbReference>
<dbReference type="InterPro" id="IPR044126">
    <property type="entry name" value="S1_IF2_alpha"/>
</dbReference>
<keyword evidence="3" id="KW-0648">Protein biosynthesis</keyword>
<dbReference type="Proteomes" id="UP001060771">
    <property type="component" value="Chromosome"/>
</dbReference>
<dbReference type="Proteomes" id="UP000657075">
    <property type="component" value="Unassembled WGS sequence"/>
</dbReference>